<organism evidence="1 2">
    <name type="scientific">Tsukamurella pseudospumae</name>
    <dbReference type="NCBI Taxonomy" id="239498"/>
    <lineage>
        <taxon>Bacteria</taxon>
        <taxon>Bacillati</taxon>
        <taxon>Actinomycetota</taxon>
        <taxon>Actinomycetes</taxon>
        <taxon>Mycobacteriales</taxon>
        <taxon>Tsukamurellaceae</taxon>
        <taxon>Tsukamurella</taxon>
    </lineage>
</organism>
<evidence type="ECO:0008006" key="3">
    <source>
        <dbReference type="Google" id="ProtNLM"/>
    </source>
</evidence>
<comment type="caution">
    <text evidence="1">The sequence shown here is derived from an EMBL/GenBank/DDBJ whole genome shotgun (WGS) entry which is preliminary data.</text>
</comment>
<dbReference type="Proteomes" id="UP000070409">
    <property type="component" value="Unassembled WGS sequence"/>
</dbReference>
<dbReference type="EMBL" id="LSRE01000002">
    <property type="protein sequence ID" value="KXP00873.1"/>
    <property type="molecule type" value="Genomic_DNA"/>
</dbReference>
<protein>
    <recommendedName>
        <fullName evidence="3">DUF2087 domain-containing protein</fullName>
    </recommendedName>
</protein>
<sequence>MKLTPWVVESPEVTALPHRARYAYIVLAAHSEAQGAPDGTIDDATFRRVRGQYRSTLLEAGLVEPAGDRWRVLSPRVRQEAQQP</sequence>
<name>A0A137ZRP3_9ACTN</name>
<proteinExistence type="predicted"/>
<reference evidence="1 2" key="1">
    <citation type="submission" date="2016-02" db="EMBL/GenBank/DDBJ databases">
        <authorList>
            <person name="Teng J.L."/>
            <person name="Tang Y."/>
            <person name="Huang Y."/>
            <person name="Guo F."/>
            <person name="Wei W."/>
            <person name="Chen J.H."/>
            <person name="Wong S.Y."/>
            <person name="Lau S.K."/>
            <person name="Woo P.C."/>
        </authorList>
    </citation>
    <scope>NUCLEOTIDE SEQUENCE [LARGE SCALE GENOMIC DNA]</scope>
    <source>
        <strain evidence="1 2">JCM 13375</strain>
    </source>
</reference>
<evidence type="ECO:0000313" key="1">
    <source>
        <dbReference type="EMBL" id="KXP00873.1"/>
    </source>
</evidence>
<accession>A0A137ZRP3</accession>
<dbReference type="RefSeq" id="WP_068743630.1">
    <property type="nucleotide sequence ID" value="NZ_LSRE01000002.1"/>
</dbReference>
<keyword evidence="2" id="KW-1185">Reference proteome</keyword>
<evidence type="ECO:0000313" key="2">
    <source>
        <dbReference type="Proteomes" id="UP000070409"/>
    </source>
</evidence>
<gene>
    <name evidence="1" type="ORF">AXK61_12755</name>
</gene>